<name>A0A0F9QKU0_9ZZZZ</name>
<sequence>MISKLQFILGNLLIQAESTPGVKSSTHLPNGLKVDVLVTTEKTHLQISRVLVFPSDTEWHTILKNWPYPMASVAPKHIESESSFRYYLKSAWPSQMRLKI</sequence>
<accession>A0A0F9QKU0</accession>
<protein>
    <submittedName>
        <fullName evidence="1">Uncharacterized protein</fullName>
    </submittedName>
</protein>
<evidence type="ECO:0000313" key="1">
    <source>
        <dbReference type="EMBL" id="KKN37612.1"/>
    </source>
</evidence>
<comment type="caution">
    <text evidence="1">The sequence shown here is derived from an EMBL/GenBank/DDBJ whole genome shotgun (WGS) entry which is preliminary data.</text>
</comment>
<gene>
    <name evidence="1" type="ORF">LCGC14_0761820</name>
</gene>
<reference evidence="1" key="1">
    <citation type="journal article" date="2015" name="Nature">
        <title>Complex archaea that bridge the gap between prokaryotes and eukaryotes.</title>
        <authorList>
            <person name="Spang A."/>
            <person name="Saw J.H."/>
            <person name="Jorgensen S.L."/>
            <person name="Zaremba-Niedzwiedzka K."/>
            <person name="Martijn J."/>
            <person name="Lind A.E."/>
            <person name="van Eijk R."/>
            <person name="Schleper C."/>
            <person name="Guy L."/>
            <person name="Ettema T.J."/>
        </authorList>
    </citation>
    <scope>NUCLEOTIDE SEQUENCE</scope>
</reference>
<dbReference type="EMBL" id="LAZR01001883">
    <property type="protein sequence ID" value="KKN37612.1"/>
    <property type="molecule type" value="Genomic_DNA"/>
</dbReference>
<dbReference type="AlphaFoldDB" id="A0A0F9QKU0"/>
<organism evidence="1">
    <name type="scientific">marine sediment metagenome</name>
    <dbReference type="NCBI Taxonomy" id="412755"/>
    <lineage>
        <taxon>unclassified sequences</taxon>
        <taxon>metagenomes</taxon>
        <taxon>ecological metagenomes</taxon>
    </lineage>
</organism>
<proteinExistence type="predicted"/>